<dbReference type="RefSeq" id="XP_043000393.1">
    <property type="nucleotide sequence ID" value="XM_043144458.1"/>
</dbReference>
<dbReference type="EMBL" id="CP072757">
    <property type="protein sequence ID" value="QUC22720.1"/>
    <property type="molecule type" value="Genomic_DNA"/>
</dbReference>
<dbReference type="GeneID" id="66067738"/>
<evidence type="ECO:0000313" key="2">
    <source>
        <dbReference type="EMBL" id="QUC22720.1"/>
    </source>
</evidence>
<protein>
    <submittedName>
        <fullName evidence="2">Uncharacterized protein</fullName>
    </submittedName>
</protein>
<accession>A0A8E5HW48</accession>
<proteinExistence type="predicted"/>
<evidence type="ECO:0000313" key="3">
    <source>
        <dbReference type="Proteomes" id="UP000027002"/>
    </source>
</evidence>
<feature type="region of interest" description="Disordered" evidence="1">
    <location>
        <begin position="1"/>
        <end position="26"/>
    </location>
</feature>
<gene>
    <name evidence="2" type="ORF">UV8b_06961</name>
</gene>
<organism evidence="2 3">
    <name type="scientific">Ustilaginoidea virens</name>
    <name type="common">Rice false smut fungus</name>
    <name type="synonym">Villosiclava virens</name>
    <dbReference type="NCBI Taxonomy" id="1159556"/>
    <lineage>
        <taxon>Eukaryota</taxon>
        <taxon>Fungi</taxon>
        <taxon>Dikarya</taxon>
        <taxon>Ascomycota</taxon>
        <taxon>Pezizomycotina</taxon>
        <taxon>Sordariomycetes</taxon>
        <taxon>Hypocreomycetidae</taxon>
        <taxon>Hypocreales</taxon>
        <taxon>Clavicipitaceae</taxon>
        <taxon>Ustilaginoidea</taxon>
    </lineage>
</organism>
<dbReference type="AlphaFoldDB" id="A0A8E5HW48"/>
<dbReference type="KEGG" id="uvi:66067738"/>
<reference evidence="2" key="1">
    <citation type="submission" date="2020-03" db="EMBL/GenBank/DDBJ databases">
        <title>A mixture of massive structural variations and highly conserved coding sequences in Ustilaginoidea virens genome.</title>
        <authorList>
            <person name="Zhang K."/>
            <person name="Zhao Z."/>
            <person name="Zhang Z."/>
            <person name="Li Y."/>
            <person name="Hsiang T."/>
            <person name="Sun W."/>
        </authorList>
    </citation>
    <scope>NUCLEOTIDE SEQUENCE</scope>
    <source>
        <strain evidence="2">UV-8b</strain>
    </source>
</reference>
<keyword evidence="3" id="KW-1185">Reference proteome</keyword>
<dbReference type="Proteomes" id="UP000027002">
    <property type="component" value="Chromosome 5"/>
</dbReference>
<evidence type="ECO:0000256" key="1">
    <source>
        <dbReference type="SAM" id="MobiDB-lite"/>
    </source>
</evidence>
<name>A0A8E5HW48_USTVR</name>
<sequence>MRAGRRNTADGVPFPHRRQSSTLAARTASIPNLVNAAGVEDPVRGIPSWRWRERKREKQRKLGAPNCLRFPRGESSPRACRVGRKHHLAPKGFPARVSCVQQEGVDTYVWFESPPRRQPCRPAGACRRTHRENAWH</sequence>